<protein>
    <submittedName>
        <fullName evidence="2">LysM domain/BON superfamily protein</fullName>
    </submittedName>
</protein>
<dbReference type="AlphaFoldDB" id="A0A080LVQ1"/>
<evidence type="ECO:0000313" key="3">
    <source>
        <dbReference type="Proteomes" id="UP000020077"/>
    </source>
</evidence>
<name>A0A080LVQ1_9PROT</name>
<sequence length="229" mass="25433">MELSKLTITPLDKSGQSITNKRFAVLFNPNTYSISKSVTWNSLSATGPTSARTNRMVNAPTLFFAGGGSRLLNLELFYDVTEPVNDVVSGDVRKETNKVVELTRIQKELQRPPAVEITWGAAPPAHSDFPFTGVLSNLAQRFTFFSSDGKPLRATLTITVTEFLDPALDQRQTDPEFTTRQLKRGDTLSAIAAEIYRDPAQWRLIAEANNLNDPRHLDVGRTLTIPRRG</sequence>
<reference evidence="2 3" key="1">
    <citation type="submission" date="2014-02" db="EMBL/GenBank/DDBJ databases">
        <title>Expanding our view of genomic diversity in Candidatus Accumulibacter clades.</title>
        <authorList>
            <person name="Skennerton C.T."/>
            <person name="Barr J.J."/>
            <person name="Slater F.R."/>
            <person name="Bond P.L."/>
            <person name="Tyson G.W."/>
        </authorList>
    </citation>
    <scope>NUCLEOTIDE SEQUENCE [LARGE SCALE GENOMIC DNA]</scope>
    <source>
        <strain evidence="3">BA-91</strain>
    </source>
</reference>
<dbReference type="Pfam" id="PF01476">
    <property type="entry name" value="LysM"/>
    <property type="match status" value="1"/>
</dbReference>
<evidence type="ECO:0000313" key="2">
    <source>
        <dbReference type="EMBL" id="KFB71790.1"/>
    </source>
</evidence>
<dbReference type="Gene3D" id="3.10.350.10">
    <property type="entry name" value="LysM domain"/>
    <property type="match status" value="1"/>
</dbReference>
<proteinExistence type="predicted"/>
<dbReference type="SMART" id="SM00257">
    <property type="entry name" value="LysM"/>
    <property type="match status" value="1"/>
</dbReference>
<dbReference type="PROSITE" id="PS51782">
    <property type="entry name" value="LYSM"/>
    <property type="match status" value="1"/>
</dbReference>
<dbReference type="Proteomes" id="UP000020077">
    <property type="component" value="Unassembled WGS sequence"/>
</dbReference>
<dbReference type="EMBL" id="JDVG02000492">
    <property type="protein sequence ID" value="KFB71790.1"/>
    <property type="molecule type" value="Genomic_DNA"/>
</dbReference>
<gene>
    <name evidence="2" type="ORF">AW09_003069</name>
</gene>
<comment type="caution">
    <text evidence="2">The sequence shown here is derived from an EMBL/GenBank/DDBJ whole genome shotgun (WGS) entry which is preliminary data.</text>
</comment>
<dbReference type="InterPro" id="IPR036779">
    <property type="entry name" value="LysM_dom_sf"/>
</dbReference>
<evidence type="ECO:0000259" key="1">
    <source>
        <dbReference type="PROSITE" id="PS51782"/>
    </source>
</evidence>
<organism evidence="2 3">
    <name type="scientific">Candidatus Accumulibacter phosphatis</name>
    <dbReference type="NCBI Taxonomy" id="327160"/>
    <lineage>
        <taxon>Bacteria</taxon>
        <taxon>Pseudomonadati</taxon>
        <taxon>Pseudomonadota</taxon>
        <taxon>Betaproteobacteria</taxon>
        <taxon>Candidatus Accumulibacter</taxon>
    </lineage>
</organism>
<dbReference type="CDD" id="cd00118">
    <property type="entry name" value="LysM"/>
    <property type="match status" value="1"/>
</dbReference>
<dbReference type="InterPro" id="IPR018392">
    <property type="entry name" value="LysM"/>
</dbReference>
<dbReference type="InterPro" id="IPR045361">
    <property type="entry name" value="CIS_tube_prot_N"/>
</dbReference>
<dbReference type="Pfam" id="PF19266">
    <property type="entry name" value="CIS_tube"/>
    <property type="match status" value="1"/>
</dbReference>
<feature type="domain" description="LysM" evidence="1">
    <location>
        <begin position="178"/>
        <end position="225"/>
    </location>
</feature>
<accession>A0A080LVQ1</accession>